<gene>
    <name evidence="1" type="ORF">g.59035</name>
</gene>
<evidence type="ECO:0000313" key="1">
    <source>
        <dbReference type="EMBL" id="JAS86813.1"/>
    </source>
</evidence>
<reference evidence="1" key="1">
    <citation type="submission" date="2015-11" db="EMBL/GenBank/DDBJ databases">
        <title>De novo transcriptome assembly of four potential Pierce s Disease insect vectors from Arizona vineyards.</title>
        <authorList>
            <person name="Tassone E.E."/>
        </authorList>
    </citation>
    <scope>NUCLEOTIDE SEQUENCE</scope>
</reference>
<dbReference type="PANTHER" id="PTHR31511">
    <property type="entry name" value="PROTEIN CBG23764"/>
    <property type="match status" value="1"/>
</dbReference>
<name>A0A1B6IIT5_9HEMI</name>
<proteinExistence type="predicted"/>
<dbReference type="PANTHER" id="PTHR31511:SF12">
    <property type="entry name" value="RHO TERMINATION FACTOR N-TERMINAL DOMAIN-CONTAINING PROTEIN"/>
    <property type="match status" value="1"/>
</dbReference>
<feature type="non-terminal residue" evidence="1">
    <location>
        <position position="1"/>
    </location>
</feature>
<organism evidence="1">
    <name type="scientific">Homalodisca liturata</name>
    <dbReference type="NCBI Taxonomy" id="320908"/>
    <lineage>
        <taxon>Eukaryota</taxon>
        <taxon>Metazoa</taxon>
        <taxon>Ecdysozoa</taxon>
        <taxon>Arthropoda</taxon>
        <taxon>Hexapoda</taxon>
        <taxon>Insecta</taxon>
        <taxon>Pterygota</taxon>
        <taxon>Neoptera</taxon>
        <taxon>Paraneoptera</taxon>
        <taxon>Hemiptera</taxon>
        <taxon>Auchenorrhyncha</taxon>
        <taxon>Membracoidea</taxon>
        <taxon>Cicadellidae</taxon>
        <taxon>Cicadellinae</taxon>
        <taxon>Proconiini</taxon>
        <taxon>Homalodisca</taxon>
    </lineage>
</organism>
<sequence length="119" mass="13903">LTCLYITDQNNSHYCLIKSLSRLVRSQITRYKSKTWLCKRCLMHYGTEELLIKHKEDCSEHEAVKILTPKEGSTIQFKDFKHAMRVPFVAYADFECMLTPVASSSRDPDARSSYTKKYQ</sequence>
<dbReference type="EMBL" id="GECU01020893">
    <property type="protein sequence ID" value="JAS86813.1"/>
    <property type="molecule type" value="Transcribed_RNA"/>
</dbReference>
<feature type="non-terminal residue" evidence="1">
    <location>
        <position position="119"/>
    </location>
</feature>
<protein>
    <submittedName>
        <fullName evidence="1">Uncharacterized protein</fullName>
    </submittedName>
</protein>
<dbReference type="AlphaFoldDB" id="A0A1B6IIT5"/>
<accession>A0A1B6IIT5</accession>